<gene>
    <name evidence="1" type="ORF">Amon02_001166600</name>
</gene>
<reference evidence="1" key="1">
    <citation type="submission" date="2023-04" db="EMBL/GenBank/DDBJ databases">
        <title>Ambrosiozyma monospora NBRC 10751.</title>
        <authorList>
            <person name="Ichikawa N."/>
            <person name="Sato H."/>
            <person name="Tonouchi N."/>
        </authorList>
    </citation>
    <scope>NUCLEOTIDE SEQUENCE</scope>
    <source>
        <strain evidence="1">NBRC 10751</strain>
    </source>
</reference>
<protein>
    <submittedName>
        <fullName evidence="1">Unnamed protein product</fullName>
    </submittedName>
</protein>
<name>A0ACB5U7B4_AMBMO</name>
<accession>A0ACB5U7B4</accession>
<evidence type="ECO:0000313" key="1">
    <source>
        <dbReference type="EMBL" id="GMF03089.1"/>
    </source>
</evidence>
<keyword evidence="2" id="KW-1185">Reference proteome</keyword>
<dbReference type="EMBL" id="BSXS01012828">
    <property type="protein sequence ID" value="GMF03089.1"/>
    <property type="molecule type" value="Genomic_DNA"/>
</dbReference>
<organism evidence="1 2">
    <name type="scientific">Ambrosiozyma monospora</name>
    <name type="common">Yeast</name>
    <name type="synonym">Endomycopsis monosporus</name>
    <dbReference type="NCBI Taxonomy" id="43982"/>
    <lineage>
        <taxon>Eukaryota</taxon>
        <taxon>Fungi</taxon>
        <taxon>Dikarya</taxon>
        <taxon>Ascomycota</taxon>
        <taxon>Saccharomycotina</taxon>
        <taxon>Pichiomycetes</taxon>
        <taxon>Pichiales</taxon>
        <taxon>Pichiaceae</taxon>
        <taxon>Ambrosiozyma</taxon>
    </lineage>
</organism>
<proteinExistence type="predicted"/>
<evidence type="ECO:0000313" key="2">
    <source>
        <dbReference type="Proteomes" id="UP001165064"/>
    </source>
</evidence>
<sequence>MSNSSSSAVNVLEITRSLPLEVRCLVLKHAILRSIRPLYTWGWKDELYPYQIFNLIGYNPILDDIMALVLQELSFDVYILNHDCFNDIAEFIISRSISMKHLCINDYISSAKVVHTPNLLGFIESFQEVTVHRISYILKEEFQMTFFKCVTSLTISTEELYSQGGGFENFTRLVNLELQNGELRSINCKVEKYVTDWMVSNSRLSLNLELSIFLKPEHINFVKKLVEKWRAYSSGVPKDRKNQISLKLSFSACYGDEEEYQRKSITFRFRDIFKVGELL</sequence>
<comment type="caution">
    <text evidence="1">The sequence shown here is derived from an EMBL/GenBank/DDBJ whole genome shotgun (WGS) entry which is preliminary data.</text>
</comment>
<dbReference type="Proteomes" id="UP001165064">
    <property type="component" value="Unassembled WGS sequence"/>
</dbReference>